<dbReference type="Proteomes" id="UP000001396">
    <property type="component" value="Unassembled WGS sequence"/>
</dbReference>
<protein>
    <submittedName>
        <fullName evidence="3">Kelch repeat-containing protein</fullName>
    </submittedName>
</protein>
<dbReference type="RefSeq" id="XP_020427281.1">
    <property type="nucleotide sequence ID" value="XM_020581978.1"/>
</dbReference>
<dbReference type="SMART" id="SM00612">
    <property type="entry name" value="Kelch"/>
    <property type="match status" value="2"/>
</dbReference>
<dbReference type="PANTHER" id="PTHR46376">
    <property type="entry name" value="LEUCINE-ZIPPER-LIKE TRANSCRIPTIONAL REGULATOR 1"/>
    <property type="match status" value="1"/>
</dbReference>
<dbReference type="PANTHER" id="PTHR46376:SF1">
    <property type="entry name" value="LEUCINE-ZIPPER-LIKE TRANSCRIPTIONAL REGULATOR 1"/>
    <property type="match status" value="1"/>
</dbReference>
<name>D3BTW1_HETP5</name>
<dbReference type="InterPro" id="IPR051568">
    <property type="entry name" value="LZTR1/Attractin"/>
</dbReference>
<dbReference type="FunCoup" id="D3BTW1">
    <property type="interactions" value="12"/>
</dbReference>
<evidence type="ECO:0000313" key="3">
    <source>
        <dbReference type="EMBL" id="EFA75147.1"/>
    </source>
</evidence>
<proteinExistence type="predicted"/>
<dbReference type="SUPFAM" id="SSF117281">
    <property type="entry name" value="Kelch motif"/>
    <property type="match status" value="1"/>
</dbReference>
<dbReference type="InterPro" id="IPR006652">
    <property type="entry name" value="Kelch_1"/>
</dbReference>
<dbReference type="Gene3D" id="2.120.10.80">
    <property type="entry name" value="Kelch-type beta propeller"/>
    <property type="match status" value="2"/>
</dbReference>
<accession>D3BTW1</accession>
<dbReference type="Pfam" id="PF01344">
    <property type="entry name" value="Kelch_1"/>
    <property type="match status" value="1"/>
</dbReference>
<reference evidence="3 4" key="1">
    <citation type="journal article" date="2011" name="Genome Res.">
        <title>Phylogeny-wide analysis of social amoeba genomes highlights ancient origins for complex intercellular communication.</title>
        <authorList>
            <person name="Heidel A.J."/>
            <person name="Lawal H.M."/>
            <person name="Felder M."/>
            <person name="Schilde C."/>
            <person name="Helps N.R."/>
            <person name="Tunggal B."/>
            <person name="Rivero F."/>
            <person name="John U."/>
            <person name="Schleicher M."/>
            <person name="Eichinger L."/>
            <person name="Platzer M."/>
            <person name="Noegel A.A."/>
            <person name="Schaap P."/>
            <person name="Gloeckner G."/>
        </authorList>
    </citation>
    <scope>NUCLEOTIDE SEQUENCE [LARGE SCALE GENOMIC DNA]</scope>
    <source>
        <strain evidence="4">ATCC 26659 / Pp 5 / PN500</strain>
    </source>
</reference>
<dbReference type="OMA" id="SERDCHS"/>
<keyword evidence="1" id="KW-0880">Kelch repeat</keyword>
<organism evidence="3 4">
    <name type="scientific">Heterostelium pallidum (strain ATCC 26659 / Pp 5 / PN500)</name>
    <name type="common">Cellular slime mold</name>
    <name type="synonym">Polysphondylium pallidum</name>
    <dbReference type="NCBI Taxonomy" id="670386"/>
    <lineage>
        <taxon>Eukaryota</taxon>
        <taxon>Amoebozoa</taxon>
        <taxon>Evosea</taxon>
        <taxon>Eumycetozoa</taxon>
        <taxon>Dictyostelia</taxon>
        <taxon>Acytosteliales</taxon>
        <taxon>Acytosteliaceae</taxon>
        <taxon>Heterostelium</taxon>
    </lineage>
</organism>
<evidence type="ECO:0000256" key="2">
    <source>
        <dbReference type="ARBA" id="ARBA00022737"/>
    </source>
</evidence>
<dbReference type="GO" id="GO:0005794">
    <property type="term" value="C:Golgi apparatus"/>
    <property type="evidence" value="ECO:0007669"/>
    <property type="project" value="TreeGrafter"/>
</dbReference>
<gene>
    <name evidence="3" type="ORF">PPL_11221</name>
</gene>
<dbReference type="EMBL" id="ADBJ01000056">
    <property type="protein sequence ID" value="EFA75147.1"/>
    <property type="molecule type" value="Genomic_DNA"/>
</dbReference>
<keyword evidence="4" id="KW-1185">Reference proteome</keyword>
<dbReference type="GeneID" id="31366689"/>
<dbReference type="InParanoid" id="D3BTW1"/>
<dbReference type="Pfam" id="PF24681">
    <property type="entry name" value="Kelch_KLHDC2_KLHL20_DRC7"/>
    <property type="match status" value="1"/>
</dbReference>
<comment type="caution">
    <text evidence="3">The sequence shown here is derived from an EMBL/GenBank/DDBJ whole genome shotgun (WGS) entry which is preliminary data.</text>
</comment>
<evidence type="ECO:0000313" key="4">
    <source>
        <dbReference type="Proteomes" id="UP000001396"/>
    </source>
</evidence>
<evidence type="ECO:0000256" key="1">
    <source>
        <dbReference type="ARBA" id="ARBA00022441"/>
    </source>
</evidence>
<dbReference type="AlphaFoldDB" id="D3BTW1"/>
<keyword evidence="2" id="KW-0677">Repeat</keyword>
<sequence length="415" mass="47391">MSRAVSDICKLRLVSKNFLKISSEYSLWKMFILRLQTNNKPPPRVCHTAVVYNNLMYVYGGHLPDSHTFIRDVKSDLHEYNFERRKWTKKVTKGKPLPEKTEHSAVVYQDSMYIFGGYSGPQTYLDVSIYKLNLETFEGSSIEGSGNHPSGRSAHCAVVWSHYMYIFGGWDGTESNNSFFRFNFLNEMWEEVPAKGTPPPCIRSHSCVLFDNFLYIIGGYGPEGHTEFPYSYDLVNDVWIPMANNRDGPCARSRLRTVVYGNYLWCLGGWDRSSYYNDLWRFNLETRTWTKMDSNFELNGIGQYSLVTYKNQIYIYGGYNPSTSSPQPNLYTYIVGHPSLSDAEIMSLEKIYDDDSSSEDSAMDRTESMKSLDGFSCSKDGESTDLQMTSAANKICEVVQNQTNQNGSFVGIPTN</sequence>
<dbReference type="InterPro" id="IPR015915">
    <property type="entry name" value="Kelch-typ_b-propeller"/>
</dbReference>